<feature type="transmembrane region" description="Helical" evidence="1">
    <location>
        <begin position="117"/>
        <end position="136"/>
    </location>
</feature>
<sequence>MPFRRLGIRLHPPKCICCPKIPHNPGNSFSTLSDYDKLRNVRKWRFACLVIELFFEGCAIITAGTFQRWSQLAVVPTSINFVLTLITLLSCIRELFLKENPDIGEVIPEKGRATDRILINIFVLGLCLCASLGQPIVVSFRWFALCFIVAFGLIASVIGRFIVREEKDYEYFCHLNGP</sequence>
<accession>A0A7E4W5B8</accession>
<dbReference type="AlphaFoldDB" id="A0A7E4W5B8"/>
<protein>
    <submittedName>
        <fullName evidence="3">MARVEL domain-containing protein</fullName>
    </submittedName>
</protein>
<evidence type="ECO:0000313" key="2">
    <source>
        <dbReference type="Proteomes" id="UP000492821"/>
    </source>
</evidence>
<feature type="transmembrane region" description="Helical" evidence="1">
    <location>
        <begin position="78"/>
        <end position="96"/>
    </location>
</feature>
<reference evidence="3" key="2">
    <citation type="submission" date="2020-10" db="UniProtKB">
        <authorList>
            <consortium name="WormBaseParasite"/>
        </authorList>
    </citation>
    <scope>IDENTIFICATION</scope>
</reference>
<evidence type="ECO:0000313" key="3">
    <source>
        <dbReference type="WBParaSite" id="Pan_g7187.t1"/>
    </source>
</evidence>
<keyword evidence="1" id="KW-0472">Membrane</keyword>
<name>A0A7E4W5B8_PANRE</name>
<proteinExistence type="predicted"/>
<dbReference type="WBParaSite" id="Pan_g7187.t1">
    <property type="protein sequence ID" value="Pan_g7187.t1"/>
    <property type="gene ID" value="Pan_g7187"/>
</dbReference>
<keyword evidence="1" id="KW-1133">Transmembrane helix</keyword>
<keyword evidence="2" id="KW-1185">Reference proteome</keyword>
<keyword evidence="1" id="KW-0812">Transmembrane</keyword>
<dbReference type="Proteomes" id="UP000492821">
    <property type="component" value="Unassembled WGS sequence"/>
</dbReference>
<evidence type="ECO:0000256" key="1">
    <source>
        <dbReference type="SAM" id="Phobius"/>
    </source>
</evidence>
<reference evidence="2" key="1">
    <citation type="journal article" date="2013" name="Genetics">
        <title>The draft genome and transcriptome of Panagrellus redivivus are shaped by the harsh demands of a free-living lifestyle.</title>
        <authorList>
            <person name="Srinivasan J."/>
            <person name="Dillman A.R."/>
            <person name="Macchietto M.G."/>
            <person name="Heikkinen L."/>
            <person name="Lakso M."/>
            <person name="Fracchia K.M."/>
            <person name="Antoshechkin I."/>
            <person name="Mortazavi A."/>
            <person name="Wong G."/>
            <person name="Sternberg P.W."/>
        </authorList>
    </citation>
    <scope>NUCLEOTIDE SEQUENCE [LARGE SCALE GENOMIC DNA]</scope>
    <source>
        <strain evidence="2">MT8872</strain>
    </source>
</reference>
<feature type="transmembrane region" description="Helical" evidence="1">
    <location>
        <begin position="46"/>
        <end position="66"/>
    </location>
</feature>
<organism evidence="2 3">
    <name type="scientific">Panagrellus redivivus</name>
    <name type="common">Microworm</name>
    <dbReference type="NCBI Taxonomy" id="6233"/>
    <lineage>
        <taxon>Eukaryota</taxon>
        <taxon>Metazoa</taxon>
        <taxon>Ecdysozoa</taxon>
        <taxon>Nematoda</taxon>
        <taxon>Chromadorea</taxon>
        <taxon>Rhabditida</taxon>
        <taxon>Tylenchina</taxon>
        <taxon>Panagrolaimomorpha</taxon>
        <taxon>Panagrolaimoidea</taxon>
        <taxon>Panagrolaimidae</taxon>
        <taxon>Panagrellus</taxon>
    </lineage>
</organism>
<feature type="transmembrane region" description="Helical" evidence="1">
    <location>
        <begin position="142"/>
        <end position="163"/>
    </location>
</feature>